<feature type="domain" description="GIY-YIG" evidence="1">
    <location>
        <begin position="2"/>
        <end position="81"/>
    </location>
</feature>
<proteinExistence type="predicted"/>
<organism evidence="2">
    <name type="scientific">marine sediment metagenome</name>
    <dbReference type="NCBI Taxonomy" id="412755"/>
    <lineage>
        <taxon>unclassified sequences</taxon>
        <taxon>metagenomes</taxon>
        <taxon>ecological metagenomes</taxon>
    </lineage>
</organism>
<feature type="non-terminal residue" evidence="2">
    <location>
        <position position="140"/>
    </location>
</feature>
<evidence type="ECO:0000259" key="1">
    <source>
        <dbReference type="Pfam" id="PF01541"/>
    </source>
</evidence>
<reference evidence="2" key="1">
    <citation type="journal article" date="2015" name="Nature">
        <title>Complex archaea that bridge the gap between prokaryotes and eukaryotes.</title>
        <authorList>
            <person name="Spang A."/>
            <person name="Saw J.H."/>
            <person name="Jorgensen S.L."/>
            <person name="Zaremba-Niedzwiedzka K."/>
            <person name="Martijn J."/>
            <person name="Lind A.E."/>
            <person name="van Eijk R."/>
            <person name="Schleper C."/>
            <person name="Guy L."/>
            <person name="Ettema T.J."/>
        </authorList>
    </citation>
    <scope>NUCLEOTIDE SEQUENCE</scope>
</reference>
<dbReference type="Pfam" id="PF01541">
    <property type="entry name" value="GIY-YIG"/>
    <property type="match status" value="1"/>
</dbReference>
<dbReference type="SUPFAM" id="SSF64496">
    <property type="entry name" value="DNA-binding domain of intron-encoded endonucleases"/>
    <property type="match status" value="1"/>
</dbReference>
<dbReference type="AlphaFoldDB" id="A0A0F9DLX2"/>
<accession>A0A0F9DLX2</accession>
<dbReference type="EMBL" id="LAZR01031072">
    <property type="protein sequence ID" value="KKL54801.1"/>
    <property type="molecule type" value="Genomic_DNA"/>
</dbReference>
<name>A0A0F9DLX2_9ZZZZ</name>
<dbReference type="InterPro" id="IPR000305">
    <property type="entry name" value="GIY-YIG_endonuc"/>
</dbReference>
<gene>
    <name evidence="2" type="ORF">LCGC14_2261760</name>
</gene>
<comment type="caution">
    <text evidence="2">The sequence shown here is derived from an EMBL/GenBank/DDBJ whole genome shotgun (WGS) entry which is preliminary data.</text>
</comment>
<evidence type="ECO:0000313" key="2">
    <source>
        <dbReference type="EMBL" id="KKL54801.1"/>
    </source>
</evidence>
<sequence length="140" mass="16665">MIYIYALIDPFTKEIRYIGKSIKPKERLINQCNEYSPTWRTNWIQSIFKQGKRPEMSILQALEDNEDWQDAERKWIKKGREMGWRLTNCTDGGDGLVNPSEEVRQKIIKTWIGRKHSEKTKKLIGEKSKGRTHTKKHKLY</sequence>
<protein>
    <recommendedName>
        <fullName evidence="1">GIY-YIG domain-containing protein</fullName>
    </recommendedName>
</protein>